<dbReference type="GO" id="GO:0004760">
    <property type="term" value="F:L-serine-pyruvate transaminase activity"/>
    <property type="evidence" value="ECO:0007669"/>
    <property type="project" value="TreeGrafter"/>
</dbReference>
<feature type="domain" description="Aminotransferase class V" evidence="9">
    <location>
        <begin position="978"/>
        <end position="1274"/>
    </location>
</feature>
<feature type="region of interest" description="Disordered" evidence="8">
    <location>
        <begin position="37"/>
        <end position="68"/>
    </location>
</feature>
<dbReference type="GO" id="GO:0019265">
    <property type="term" value="P:glycine biosynthetic process, by transamination of glyoxylate"/>
    <property type="evidence" value="ECO:0007669"/>
    <property type="project" value="TreeGrafter"/>
</dbReference>
<dbReference type="Gene3D" id="3.90.1150.10">
    <property type="entry name" value="Aspartate Aminotransferase, domain 1"/>
    <property type="match status" value="3"/>
</dbReference>
<evidence type="ECO:0000256" key="1">
    <source>
        <dbReference type="ARBA" id="ARBA00001933"/>
    </source>
</evidence>
<dbReference type="GO" id="GO:0008453">
    <property type="term" value="F:alanine-glyoxylate transaminase activity"/>
    <property type="evidence" value="ECO:0007669"/>
    <property type="project" value="UniProtKB-EC"/>
</dbReference>
<comment type="cofactor">
    <cofactor evidence="1 7">
        <name>pyridoxal 5'-phosphate</name>
        <dbReference type="ChEBI" id="CHEBI:597326"/>
    </cofactor>
</comment>
<name>A0A8J6LAU4_TENMO</name>
<evidence type="ECO:0000313" key="11">
    <source>
        <dbReference type="Proteomes" id="UP000719412"/>
    </source>
</evidence>
<gene>
    <name evidence="10" type="ORF">GEV33_008422</name>
</gene>
<keyword evidence="5" id="KW-0808">Transferase</keyword>
<evidence type="ECO:0000256" key="7">
    <source>
        <dbReference type="RuleBase" id="RU004504"/>
    </source>
</evidence>
<dbReference type="PANTHER" id="PTHR21152:SF40">
    <property type="entry name" value="ALANINE--GLYOXYLATE AMINOTRANSFERASE"/>
    <property type="match status" value="1"/>
</dbReference>
<reference evidence="10" key="1">
    <citation type="journal article" date="2020" name="J Insects Food Feed">
        <title>The yellow mealworm (Tenebrio molitor) genome: a resource for the emerging insects as food and feed industry.</title>
        <authorList>
            <person name="Eriksson T."/>
            <person name="Andere A."/>
            <person name="Kelstrup H."/>
            <person name="Emery V."/>
            <person name="Picard C."/>
        </authorList>
    </citation>
    <scope>NUCLEOTIDE SEQUENCE</scope>
    <source>
        <strain evidence="10">Stoneville</strain>
        <tissue evidence="10">Whole head</tissue>
    </source>
</reference>
<dbReference type="Proteomes" id="UP000719412">
    <property type="component" value="Unassembled WGS sequence"/>
</dbReference>
<dbReference type="EC" id="2.6.1.44" evidence="3"/>
<evidence type="ECO:0000259" key="9">
    <source>
        <dbReference type="Pfam" id="PF00266"/>
    </source>
</evidence>
<dbReference type="Pfam" id="PF00266">
    <property type="entry name" value="Aminotran_5"/>
    <property type="match status" value="3"/>
</dbReference>
<protein>
    <recommendedName>
        <fullName evidence="3">alanine--glyoxylate transaminase</fullName>
        <ecNumber evidence="3">2.6.1.44</ecNumber>
    </recommendedName>
</protein>
<dbReference type="PANTHER" id="PTHR21152">
    <property type="entry name" value="AMINOTRANSFERASE CLASS V"/>
    <property type="match status" value="1"/>
</dbReference>
<dbReference type="InterPro" id="IPR000192">
    <property type="entry name" value="Aminotrans_V_dom"/>
</dbReference>
<dbReference type="InterPro" id="IPR015422">
    <property type="entry name" value="PyrdxlP-dep_Trfase_small"/>
</dbReference>
<evidence type="ECO:0000256" key="3">
    <source>
        <dbReference type="ARBA" id="ARBA00013049"/>
    </source>
</evidence>
<reference evidence="10" key="2">
    <citation type="submission" date="2021-08" db="EMBL/GenBank/DDBJ databases">
        <authorList>
            <person name="Eriksson T."/>
        </authorList>
    </citation>
    <scope>NUCLEOTIDE SEQUENCE</scope>
    <source>
        <strain evidence="10">Stoneville</strain>
        <tissue evidence="10">Whole head</tissue>
    </source>
</reference>
<dbReference type="PROSITE" id="PS00595">
    <property type="entry name" value="AA_TRANSFER_CLASS_5"/>
    <property type="match status" value="1"/>
</dbReference>
<dbReference type="EMBL" id="JABDTM020024348">
    <property type="protein sequence ID" value="KAH0814370.1"/>
    <property type="molecule type" value="Genomic_DNA"/>
</dbReference>
<dbReference type="SUPFAM" id="SSF53383">
    <property type="entry name" value="PLP-dependent transferases"/>
    <property type="match status" value="3"/>
</dbReference>
<comment type="caution">
    <text evidence="10">The sequence shown here is derived from an EMBL/GenBank/DDBJ whole genome shotgun (WGS) entry which is preliminary data.</text>
</comment>
<comment type="similarity">
    <text evidence="2">Belongs to the class-V pyridoxal-phosphate-dependent aminotransferase family.</text>
</comment>
<keyword evidence="11" id="KW-1185">Reference proteome</keyword>
<accession>A0A8J6LAU4</accession>
<feature type="domain" description="Aminotransferase class V" evidence="9">
    <location>
        <begin position="596"/>
        <end position="912"/>
    </location>
</feature>
<keyword evidence="4" id="KW-0032">Aminotransferase</keyword>
<feature type="domain" description="Aminotransferase class V" evidence="9">
    <location>
        <begin position="190"/>
        <end position="511"/>
    </location>
</feature>
<sequence length="1449" mass="159990">MRSAYLRACVSQRDTCSCSCLLAKIEQQGLRTKELAERDAVTAPDGKASSRRWRPFAKGDGSQESGSSAVADEFIPSGMNDVICICDSSATFFTTPLEQGPSRDLNAKSNLHNQKTTTLKPLVITAETLVTLVIIPNEAMDELHLDFTSPHKKSALNFSVREYLLLGGGPTNCSDRVRKVLATQCLNPVSTDTFQVMDEVKVFLRYVFQTKNNLTIAVQTSGNGGNETILTNLLDPGDKLVVAVGGTWGEKVVDMAERHNLDILALRKAPGEIYTLEELEAAITQHKAKMLFVTHGESTGGTLQVLEGVGEMCHKHNCLLAVDAIVSIASDPLFVDRWGIDAVTAGSQKALGAPPGMCMLSFSQLAEKRMLEKKTPPPYYFDVKRLADYWGCTEENRTYHYTFSSNMLVAVREALAQVCEEGLLAMWERHKNNARLFWKKLDEIGMECFVEKIENRFNGVTGVKIPKGIDQLEFLHFLKTKYAIDITPGHGPTLGKAMRVGLMGQNSRPEVVEYLIEALKDGLKHFGHTLWCNGNSPLVNMSHYTLDYPKEFKKSAEPYSIPQYLLLCGGPSNASDRVLKTISSQNLNPMCGANFKIMDEVKMMLKHLFQTTNPLTLAIQTSGNGGNEAIILNLLSPGDKILIPIKGIWGDTLVDMASRHGLEIFTVRKEPGEVFTVDELETAITAHRPKLLFLVHGESSVGVVQKLEGIGAMCHKHDCLFAVDGVSSFCVHPLFVDRWEIDAVSAASQKAVGATTGLCMLSFSPKAQERIFAKKRRPPYYFDLKPLAVYWNCCDAPRAYHYTFSSNLLAALRETLAQICEEGLVNAWKRHEANAQLLWEKLDDVGLECAVQKRANRFHAITCVKIPPGIDDFAFLNYLKSRHNIDISAGDEPKMGVTMRIGLMGRNSRAEVVEGLMEALKDVTMSYYTLDYPAGYKKSAKPYSVPQYLLLCGGPSNASDRVVKILSSQSLNPVCSAILKIMDEVKVMLKHLFQTTNSLTLAIQTSGNGGNETIITNLLEPSEKILVAISGVWSGVIADMADRHGLDVRTVRKNPGETFSLDELENAVITHQPALLFLVHGDSSIGAVQRLEGIGGMCHKYNCLFAVDAVASFCIHPIFVDRWEIDAISAASQKAVGATVGLSMLSFSPKAQERIFNKKRRPPYYFDLKPLAAYWDCCDKPRLYHYTFSSNLLAALREGLAQVCEEGIVSMWKRHEANAQLLWDKLDELGLEYLVKNREIRFNGVICVKMPNGIDETAFLDYLKTKYNIDVSPGFGPTEGKAMRIGLMGQNSRPENDPLSAASQQAVRATVGLCVRSFLLTAVHKDVAQIWEEGIANVWRSHEANGQLLWEKLDGGGERTACTDGRKLSLVYNRGAKKKGLFDYRCRLITRMVDGEQRALSPDIPAADEERWISVFSCQVAKQIVVDVCGATQVGPSTGGASSIATADY</sequence>
<evidence type="ECO:0000313" key="10">
    <source>
        <dbReference type="EMBL" id="KAH0814370.1"/>
    </source>
</evidence>
<dbReference type="FunFam" id="3.40.640.10:FF:000027">
    <property type="entry name" value="Serine--pyruvate aminotransferase, mitochondrial"/>
    <property type="match status" value="3"/>
</dbReference>
<evidence type="ECO:0000256" key="8">
    <source>
        <dbReference type="SAM" id="MobiDB-lite"/>
    </source>
</evidence>
<evidence type="ECO:0000256" key="6">
    <source>
        <dbReference type="ARBA" id="ARBA00022898"/>
    </source>
</evidence>
<dbReference type="InterPro" id="IPR015421">
    <property type="entry name" value="PyrdxlP-dep_Trfase_major"/>
</dbReference>
<organism evidence="10 11">
    <name type="scientific">Tenebrio molitor</name>
    <name type="common">Yellow mealworm beetle</name>
    <dbReference type="NCBI Taxonomy" id="7067"/>
    <lineage>
        <taxon>Eukaryota</taxon>
        <taxon>Metazoa</taxon>
        <taxon>Ecdysozoa</taxon>
        <taxon>Arthropoda</taxon>
        <taxon>Hexapoda</taxon>
        <taxon>Insecta</taxon>
        <taxon>Pterygota</taxon>
        <taxon>Neoptera</taxon>
        <taxon>Endopterygota</taxon>
        <taxon>Coleoptera</taxon>
        <taxon>Polyphaga</taxon>
        <taxon>Cucujiformia</taxon>
        <taxon>Tenebrionidae</taxon>
        <taxon>Tenebrio</taxon>
    </lineage>
</organism>
<dbReference type="Gene3D" id="3.40.640.10">
    <property type="entry name" value="Type I PLP-dependent aspartate aminotransferase-like (Major domain)"/>
    <property type="match status" value="3"/>
</dbReference>
<dbReference type="InterPro" id="IPR020578">
    <property type="entry name" value="Aminotrans_V_PyrdxlP_BS"/>
</dbReference>
<dbReference type="InterPro" id="IPR015424">
    <property type="entry name" value="PyrdxlP-dep_Trfase"/>
</dbReference>
<dbReference type="GO" id="GO:0005777">
    <property type="term" value="C:peroxisome"/>
    <property type="evidence" value="ECO:0007669"/>
    <property type="project" value="TreeGrafter"/>
</dbReference>
<proteinExistence type="inferred from homology"/>
<evidence type="ECO:0000256" key="2">
    <source>
        <dbReference type="ARBA" id="ARBA00009236"/>
    </source>
</evidence>
<keyword evidence="6" id="KW-0663">Pyridoxal phosphate</keyword>
<evidence type="ECO:0000256" key="5">
    <source>
        <dbReference type="ARBA" id="ARBA00022679"/>
    </source>
</evidence>
<evidence type="ECO:0000256" key="4">
    <source>
        <dbReference type="ARBA" id="ARBA00022576"/>
    </source>
</evidence>